<proteinExistence type="predicted"/>
<reference evidence="1 2" key="1">
    <citation type="submission" date="2012-10" db="EMBL/GenBank/DDBJ databases">
        <title>Genome sequence of Vibrio Cholerae HENC-02.</title>
        <authorList>
            <person name="Eppinger M."/>
            <person name="Hasan N.A."/>
            <person name="Sengamalay N."/>
            <person name="Hine E."/>
            <person name="Su Q."/>
            <person name="Daugherty S.C."/>
            <person name="Young S."/>
            <person name="Sadzewicz L."/>
            <person name="Tallon L."/>
            <person name="Cebula T.A."/>
            <person name="Ravel J."/>
            <person name="Colwell R.R."/>
        </authorList>
    </citation>
    <scope>NUCLEOTIDE SEQUENCE [LARGE SCALE GENOMIC DNA]</scope>
    <source>
        <strain evidence="1 2">HENC-02</strain>
    </source>
</reference>
<dbReference type="EMBL" id="AJSR01002360">
    <property type="protein sequence ID" value="EKM28837.1"/>
    <property type="molecule type" value="Genomic_DNA"/>
</dbReference>
<name>A0A454CR03_VIBHA</name>
<sequence length="37" mass="4366">MRDKDFFKALAFHYLANKKCIVTLSLKIFNTPYDVTI</sequence>
<protein>
    <submittedName>
        <fullName evidence="1">Uncharacterized protein</fullName>
    </submittedName>
</protein>
<accession>A0A454CR03</accession>
<evidence type="ECO:0000313" key="2">
    <source>
        <dbReference type="Proteomes" id="UP000008367"/>
    </source>
</evidence>
<gene>
    <name evidence="1" type="ORF">VCHENC02_5301</name>
</gene>
<organism evidence="1 2">
    <name type="scientific">Vibrio harveyi</name>
    <name type="common">Beneckea harveyi</name>
    <dbReference type="NCBI Taxonomy" id="669"/>
    <lineage>
        <taxon>Bacteria</taxon>
        <taxon>Pseudomonadati</taxon>
        <taxon>Pseudomonadota</taxon>
        <taxon>Gammaproteobacteria</taxon>
        <taxon>Vibrionales</taxon>
        <taxon>Vibrionaceae</taxon>
        <taxon>Vibrio</taxon>
    </lineage>
</organism>
<comment type="caution">
    <text evidence="1">The sequence shown here is derived from an EMBL/GenBank/DDBJ whole genome shotgun (WGS) entry which is preliminary data.</text>
</comment>
<dbReference type="AlphaFoldDB" id="A0A454CR03"/>
<evidence type="ECO:0000313" key="1">
    <source>
        <dbReference type="EMBL" id="EKM28837.1"/>
    </source>
</evidence>
<dbReference type="Proteomes" id="UP000008367">
    <property type="component" value="Unassembled WGS sequence"/>
</dbReference>